<dbReference type="GO" id="GO:0032259">
    <property type="term" value="P:methylation"/>
    <property type="evidence" value="ECO:0007669"/>
    <property type="project" value="UniProtKB-KW"/>
</dbReference>
<dbReference type="AlphaFoldDB" id="K5VVA3"/>
<comment type="subcellular location">
    <subcellularLocation>
        <location evidence="5">Endoplasmic reticulum membrane</location>
        <topology evidence="5">Multi-pass membrane protein</topology>
    </subcellularLocation>
    <subcellularLocation>
        <location evidence="1">Membrane</location>
        <topology evidence="1">Multi-pass membrane protein</topology>
    </subcellularLocation>
</comment>
<dbReference type="InterPro" id="IPR007269">
    <property type="entry name" value="ICMT_MeTrfase"/>
</dbReference>
<keyword evidence="5" id="KW-0256">Endoplasmic reticulum</keyword>
<evidence type="ECO:0000256" key="3">
    <source>
        <dbReference type="ARBA" id="ARBA00022989"/>
    </source>
</evidence>
<dbReference type="Proteomes" id="UP000008370">
    <property type="component" value="Unassembled WGS sequence"/>
</dbReference>
<proteinExistence type="inferred from homology"/>
<dbReference type="STRING" id="650164.K5VVA3"/>
<dbReference type="GO" id="GO:0005789">
    <property type="term" value="C:endoplasmic reticulum membrane"/>
    <property type="evidence" value="ECO:0007669"/>
    <property type="project" value="UniProtKB-SubCell"/>
</dbReference>
<dbReference type="OrthoDB" id="422086at2759"/>
<keyword evidence="5" id="KW-0808">Transferase</keyword>
<feature type="chain" id="PRO_5003885155" description="Protein-S-isoprenylcysteine O-methyltransferase" evidence="6">
    <location>
        <begin position="31"/>
        <end position="251"/>
    </location>
</feature>
<evidence type="ECO:0000256" key="6">
    <source>
        <dbReference type="SAM" id="SignalP"/>
    </source>
</evidence>
<feature type="transmembrane region" description="Helical" evidence="5">
    <location>
        <begin position="200"/>
        <end position="220"/>
    </location>
</feature>
<keyword evidence="4 5" id="KW-0472">Membrane</keyword>
<protein>
    <recommendedName>
        <fullName evidence="5">Protein-S-isoprenylcysteine O-methyltransferase</fullName>
        <ecNumber evidence="5">2.1.1.100</ecNumber>
    </recommendedName>
</protein>
<dbReference type="EC" id="2.1.1.100" evidence="5"/>
<keyword evidence="2 5" id="KW-0812">Transmembrane</keyword>
<dbReference type="Gene3D" id="1.20.120.1630">
    <property type="match status" value="1"/>
</dbReference>
<dbReference type="RefSeq" id="XP_007400998.1">
    <property type="nucleotide sequence ID" value="XM_007400936.1"/>
</dbReference>
<reference evidence="7 8" key="1">
    <citation type="journal article" date="2012" name="BMC Genomics">
        <title>Comparative genomics of the white-rot fungi, Phanerochaete carnosa and P. chrysosporium, to elucidate the genetic basis of the distinct wood types they colonize.</title>
        <authorList>
            <person name="Suzuki H."/>
            <person name="MacDonald J."/>
            <person name="Syed K."/>
            <person name="Salamov A."/>
            <person name="Hori C."/>
            <person name="Aerts A."/>
            <person name="Henrissat B."/>
            <person name="Wiebenga A."/>
            <person name="vanKuyk P.A."/>
            <person name="Barry K."/>
            <person name="Lindquist E."/>
            <person name="LaButti K."/>
            <person name="Lapidus A."/>
            <person name="Lucas S."/>
            <person name="Coutinho P."/>
            <person name="Gong Y."/>
            <person name="Samejima M."/>
            <person name="Mahadevan R."/>
            <person name="Abou-Zaid M."/>
            <person name="de Vries R.P."/>
            <person name="Igarashi K."/>
            <person name="Yadav J.S."/>
            <person name="Grigoriev I.V."/>
            <person name="Master E.R."/>
        </authorList>
    </citation>
    <scope>NUCLEOTIDE SEQUENCE [LARGE SCALE GENOMIC DNA]</scope>
    <source>
        <strain evidence="7 8">HHB-10118-sp</strain>
    </source>
</reference>
<feature type="transmembrane region" description="Helical" evidence="5">
    <location>
        <begin position="114"/>
        <end position="132"/>
    </location>
</feature>
<evidence type="ECO:0000256" key="2">
    <source>
        <dbReference type="ARBA" id="ARBA00022692"/>
    </source>
</evidence>
<sequence length="251" mass="27651">MIWFPASEVLSSPLLKVPLVLSCVAITTRAQTPPNPPPASEELAKYEGKRETLSTVGSVQIAAYMYKATYWLCALGESTVVLAEHFPSSISPAALSLFVPKASYAPGSVRITPLWLAGCALMCGGAAIRLWCYRTLGRFFTWELTVKKGHVLITHGPYAAVRHPSYVGSVMIGVGVVLCYLSPGAWYRECVGWDTLVGKVVTGLWAAWTLSVPAMLVSRVNKEDAVMRREFGEEWNAYARRTPYRLLPFIY</sequence>
<dbReference type="EMBL" id="JH930478">
    <property type="protein sequence ID" value="EKM50735.1"/>
    <property type="molecule type" value="Genomic_DNA"/>
</dbReference>
<dbReference type="PANTHER" id="PTHR12714">
    <property type="entry name" value="PROTEIN-S ISOPRENYLCYSTEINE O-METHYLTRANSFERASE"/>
    <property type="match status" value="1"/>
</dbReference>
<dbReference type="InParanoid" id="K5VVA3"/>
<comment type="similarity">
    <text evidence="5">Belongs to the class VI-like SAM-binding methyltransferase superfamily. Isoprenylcysteine carboxyl methyltransferase family.</text>
</comment>
<dbReference type="GO" id="GO:0004671">
    <property type="term" value="F:protein C-terminal S-isoprenylcysteine carboxyl O-methyltransferase activity"/>
    <property type="evidence" value="ECO:0007669"/>
    <property type="project" value="UniProtKB-EC"/>
</dbReference>
<feature type="transmembrane region" description="Helical" evidence="5">
    <location>
        <begin position="166"/>
        <end position="188"/>
    </location>
</feature>
<dbReference type="Pfam" id="PF04140">
    <property type="entry name" value="ICMT"/>
    <property type="match status" value="1"/>
</dbReference>
<keyword evidence="5" id="KW-0949">S-adenosyl-L-methionine</keyword>
<gene>
    <name evidence="7" type="ORF">PHACADRAFT_264195</name>
</gene>
<keyword evidence="5" id="KW-0489">Methyltransferase</keyword>
<comment type="caution">
    <text evidence="5">Lacks conserved residue(s) required for the propagation of feature annotation.</text>
</comment>
<keyword evidence="3 5" id="KW-1133">Transmembrane helix</keyword>
<dbReference type="KEGG" id="pco:PHACADRAFT_264195"/>
<organism evidence="7 8">
    <name type="scientific">Phanerochaete carnosa (strain HHB-10118-sp)</name>
    <name type="common">White-rot fungus</name>
    <name type="synonym">Peniophora carnosa</name>
    <dbReference type="NCBI Taxonomy" id="650164"/>
    <lineage>
        <taxon>Eukaryota</taxon>
        <taxon>Fungi</taxon>
        <taxon>Dikarya</taxon>
        <taxon>Basidiomycota</taxon>
        <taxon>Agaricomycotina</taxon>
        <taxon>Agaricomycetes</taxon>
        <taxon>Polyporales</taxon>
        <taxon>Phanerochaetaceae</taxon>
        <taxon>Phanerochaete</taxon>
    </lineage>
</organism>
<keyword evidence="6" id="KW-0732">Signal</keyword>
<evidence type="ECO:0000256" key="4">
    <source>
        <dbReference type="ARBA" id="ARBA00023136"/>
    </source>
</evidence>
<evidence type="ECO:0000313" key="8">
    <source>
        <dbReference type="Proteomes" id="UP000008370"/>
    </source>
</evidence>
<dbReference type="HOGENOM" id="CLU_065200_6_0_1"/>
<evidence type="ECO:0000313" key="7">
    <source>
        <dbReference type="EMBL" id="EKM50735.1"/>
    </source>
</evidence>
<keyword evidence="8" id="KW-1185">Reference proteome</keyword>
<comment type="catalytic activity">
    <reaction evidence="5">
        <text>[protein]-C-terminal S-[(2E,6E)-farnesyl]-L-cysteine + S-adenosyl-L-methionine = [protein]-C-terminal S-[(2E,6E)-farnesyl]-L-cysteine methyl ester + S-adenosyl-L-homocysteine</text>
        <dbReference type="Rhea" id="RHEA:21672"/>
        <dbReference type="Rhea" id="RHEA-COMP:12125"/>
        <dbReference type="Rhea" id="RHEA-COMP:12126"/>
        <dbReference type="ChEBI" id="CHEBI:57856"/>
        <dbReference type="ChEBI" id="CHEBI:59789"/>
        <dbReference type="ChEBI" id="CHEBI:90510"/>
        <dbReference type="ChEBI" id="CHEBI:90511"/>
        <dbReference type="EC" id="2.1.1.100"/>
    </reaction>
</comment>
<evidence type="ECO:0000256" key="5">
    <source>
        <dbReference type="RuleBase" id="RU362022"/>
    </source>
</evidence>
<feature type="signal peptide" evidence="6">
    <location>
        <begin position="1"/>
        <end position="30"/>
    </location>
</feature>
<dbReference type="GeneID" id="18918768"/>
<dbReference type="PANTHER" id="PTHR12714:SF9">
    <property type="entry name" value="PROTEIN-S-ISOPRENYLCYSTEINE O-METHYLTRANSFERASE"/>
    <property type="match status" value="1"/>
</dbReference>
<name>K5VVA3_PHACS</name>
<evidence type="ECO:0000256" key="1">
    <source>
        <dbReference type="ARBA" id="ARBA00004141"/>
    </source>
</evidence>
<accession>K5VVA3</accession>